<keyword evidence="1" id="KW-0732">Signal</keyword>
<proteinExistence type="predicted"/>
<sequence length="264" mass="29783">MQRGVLVLLAGLVLAAQSFADDAGMQLAQKVYDRPDGDDASSAVTMTLTEKDRSPRVRSLFLYRASADSGNVSTLIRFTAPADIDGTGLLTQDLADGETNQWIYLPAMQRVRRVDSNRKGGRFVNSDYYFEDLRDRKPTKDVHRVIGQERIGEIDCEVLESIPAEAGNSVYVRRVSWIDPVSLLPLRVDFFEKSADKPSKRLLVEKHAQVEGYWTVMDSVLTDLGSGHQTRLTVNRIVYDRKLPARLFGSKALEEERMEKEFRP</sequence>
<feature type="signal peptide" evidence="1">
    <location>
        <begin position="1"/>
        <end position="20"/>
    </location>
</feature>
<dbReference type="Pfam" id="PF17131">
    <property type="entry name" value="LolA_like"/>
    <property type="match status" value="1"/>
</dbReference>
<gene>
    <name evidence="3" type="ORF">C666_04475</name>
</gene>
<dbReference type="Gene3D" id="2.50.20.10">
    <property type="entry name" value="Lipoprotein localisation LolA/LolB/LppX"/>
    <property type="match status" value="1"/>
</dbReference>
<evidence type="ECO:0000256" key="1">
    <source>
        <dbReference type="SAM" id="SignalP"/>
    </source>
</evidence>
<reference evidence="3 4" key="1">
    <citation type="submission" date="2012-09" db="EMBL/GenBank/DDBJ databases">
        <title>Draft Genome Sequences of 6 Strains from Genus Thauera.</title>
        <authorList>
            <person name="Liu B."/>
            <person name="Shapleigh J.P."/>
            <person name="Frostegard A.H."/>
        </authorList>
    </citation>
    <scope>NUCLEOTIDE SEQUENCE [LARGE SCALE GENOMIC DNA]</scope>
    <source>
        <strain evidence="4">47Lol / DSM 12138</strain>
    </source>
</reference>
<accession>N6Z5X9</accession>
<dbReference type="CDD" id="cd16329">
    <property type="entry name" value="LolA_like"/>
    <property type="match status" value="1"/>
</dbReference>
<comment type="caution">
    <text evidence="3">The sequence shown here is derived from an EMBL/GenBank/DDBJ whole genome shotgun (WGS) entry which is preliminary data.</text>
</comment>
<keyword evidence="4" id="KW-1185">Reference proteome</keyword>
<feature type="chain" id="PRO_5004128649" description="Uncharacterized protein TP-0789 domain-containing protein" evidence="1">
    <location>
        <begin position="21"/>
        <end position="264"/>
    </location>
</feature>
<evidence type="ECO:0000313" key="4">
    <source>
        <dbReference type="Proteomes" id="UP000013232"/>
    </source>
</evidence>
<feature type="domain" description="Uncharacterized protein TP-0789" evidence="2">
    <location>
        <begin position="71"/>
        <end position="254"/>
    </location>
</feature>
<evidence type="ECO:0000313" key="3">
    <source>
        <dbReference type="EMBL" id="ENO89798.1"/>
    </source>
</evidence>
<evidence type="ECO:0000259" key="2">
    <source>
        <dbReference type="Pfam" id="PF17131"/>
    </source>
</evidence>
<dbReference type="OrthoDB" id="9803781at2"/>
<dbReference type="EMBL" id="AMXE01000009">
    <property type="protein sequence ID" value="ENO89798.1"/>
    <property type="molecule type" value="Genomic_DNA"/>
</dbReference>
<protein>
    <recommendedName>
        <fullName evidence="2">Uncharacterized protein TP-0789 domain-containing protein</fullName>
    </recommendedName>
</protein>
<dbReference type="Proteomes" id="UP000013232">
    <property type="component" value="Unassembled WGS sequence"/>
</dbReference>
<dbReference type="InterPro" id="IPR033399">
    <property type="entry name" value="TP_0789-like"/>
</dbReference>
<dbReference type="AlphaFoldDB" id="N6Z5X9"/>
<organism evidence="3 4">
    <name type="scientific">Thauera linaloolentis (strain DSM 12138 / JCM 21573 / CCUG 41526 / CIP 105981 / IAM 15112 / NBRC 102519 / 47Lol)</name>
    <dbReference type="NCBI Taxonomy" id="1123367"/>
    <lineage>
        <taxon>Bacteria</taxon>
        <taxon>Pseudomonadati</taxon>
        <taxon>Pseudomonadota</taxon>
        <taxon>Betaproteobacteria</taxon>
        <taxon>Rhodocyclales</taxon>
        <taxon>Zoogloeaceae</taxon>
        <taxon>Thauera</taxon>
    </lineage>
</organism>
<dbReference type="STRING" id="1123367.GCA_000621305_03073"/>
<dbReference type="eggNOG" id="COG3026">
    <property type="taxonomic scope" value="Bacteria"/>
</dbReference>
<name>N6Z5X9_THAL4</name>